<feature type="transmembrane region" description="Helical" evidence="12">
    <location>
        <begin position="399"/>
        <end position="421"/>
    </location>
</feature>
<protein>
    <submittedName>
        <fullName evidence="13">Uncharacterized protein</fullName>
    </submittedName>
</protein>
<dbReference type="AlphaFoldDB" id="A0A8S2PK20"/>
<evidence type="ECO:0000256" key="11">
    <source>
        <dbReference type="RuleBase" id="RU000679"/>
    </source>
</evidence>
<evidence type="ECO:0000256" key="9">
    <source>
        <dbReference type="ARBA" id="ARBA00023201"/>
    </source>
</evidence>
<evidence type="ECO:0000256" key="2">
    <source>
        <dbReference type="ARBA" id="ARBA00022448"/>
    </source>
</evidence>
<keyword evidence="7 11" id="KW-0406">Ion transport</keyword>
<comment type="caution">
    <text evidence="13">The sequence shown here is derived from an EMBL/GenBank/DDBJ whole genome shotgun (WGS) entry which is preliminary data.</text>
</comment>
<evidence type="ECO:0000256" key="6">
    <source>
        <dbReference type="ARBA" id="ARBA00023053"/>
    </source>
</evidence>
<evidence type="ECO:0000313" key="14">
    <source>
        <dbReference type="Proteomes" id="UP000676336"/>
    </source>
</evidence>
<evidence type="ECO:0000256" key="8">
    <source>
        <dbReference type="ARBA" id="ARBA00023136"/>
    </source>
</evidence>
<dbReference type="Gene3D" id="2.60.470.10">
    <property type="entry name" value="Acid-sensing ion channels like domains"/>
    <property type="match status" value="1"/>
</dbReference>
<keyword evidence="10 11" id="KW-0407">Ion channel</keyword>
<dbReference type="GO" id="GO:0005886">
    <property type="term" value="C:plasma membrane"/>
    <property type="evidence" value="ECO:0007669"/>
    <property type="project" value="TreeGrafter"/>
</dbReference>
<dbReference type="Proteomes" id="UP000676336">
    <property type="component" value="Unassembled WGS sequence"/>
</dbReference>
<keyword evidence="3 11" id="KW-0894">Sodium channel</keyword>
<keyword evidence="5 12" id="KW-1133">Transmembrane helix</keyword>
<keyword evidence="6" id="KW-0915">Sodium</keyword>
<evidence type="ECO:0000256" key="12">
    <source>
        <dbReference type="SAM" id="Phobius"/>
    </source>
</evidence>
<gene>
    <name evidence="13" type="ORF">SMN809_LOCUS14589</name>
</gene>
<comment type="subcellular location">
    <subcellularLocation>
        <location evidence="1">Membrane</location>
        <topology evidence="1">Multi-pass membrane protein</topology>
    </subcellularLocation>
</comment>
<dbReference type="GO" id="GO:0015280">
    <property type="term" value="F:ligand-gated sodium channel activity"/>
    <property type="evidence" value="ECO:0007669"/>
    <property type="project" value="TreeGrafter"/>
</dbReference>
<evidence type="ECO:0000256" key="4">
    <source>
        <dbReference type="ARBA" id="ARBA00022692"/>
    </source>
</evidence>
<reference evidence="13" key="1">
    <citation type="submission" date="2021-02" db="EMBL/GenBank/DDBJ databases">
        <authorList>
            <person name="Nowell W R."/>
        </authorList>
    </citation>
    <scope>NUCLEOTIDE SEQUENCE</scope>
</reference>
<evidence type="ECO:0000313" key="13">
    <source>
        <dbReference type="EMBL" id="CAF4049963.1"/>
    </source>
</evidence>
<accession>A0A8S2PK20</accession>
<dbReference type="PRINTS" id="PR01078">
    <property type="entry name" value="AMINACHANNEL"/>
</dbReference>
<dbReference type="EMBL" id="CAJOBI010006051">
    <property type="protein sequence ID" value="CAF4049963.1"/>
    <property type="molecule type" value="Genomic_DNA"/>
</dbReference>
<keyword evidence="8 12" id="KW-0472">Membrane</keyword>
<proteinExistence type="inferred from homology"/>
<dbReference type="PANTHER" id="PTHR11690">
    <property type="entry name" value="AMILORIDE-SENSITIVE SODIUM CHANNEL-RELATED"/>
    <property type="match status" value="1"/>
</dbReference>
<keyword evidence="9 11" id="KW-0739">Sodium transport</keyword>
<keyword evidence="4 11" id="KW-0812">Transmembrane</keyword>
<evidence type="ECO:0000256" key="1">
    <source>
        <dbReference type="ARBA" id="ARBA00004141"/>
    </source>
</evidence>
<comment type="similarity">
    <text evidence="11">Belongs to the amiloride-sensitive sodium channel (TC 1.A.6) family.</text>
</comment>
<evidence type="ECO:0000256" key="5">
    <source>
        <dbReference type="ARBA" id="ARBA00022989"/>
    </source>
</evidence>
<name>A0A8S2PK20_9BILA</name>
<organism evidence="13 14">
    <name type="scientific">Rotaria magnacalcarata</name>
    <dbReference type="NCBI Taxonomy" id="392030"/>
    <lineage>
        <taxon>Eukaryota</taxon>
        <taxon>Metazoa</taxon>
        <taxon>Spiralia</taxon>
        <taxon>Gnathifera</taxon>
        <taxon>Rotifera</taxon>
        <taxon>Eurotatoria</taxon>
        <taxon>Bdelloidea</taxon>
        <taxon>Philodinida</taxon>
        <taxon>Philodinidae</taxon>
        <taxon>Rotaria</taxon>
    </lineage>
</organism>
<sequence length="531" mass="60000">MVVIFQAYFEYPLSMNLDVIQQQPQYFPAFSFCNVGELRYDQFIDPFLNYPNANNVTSSNDTTTITRSQANYIQKFLWEQLNQNKSLEQYFFSLSPMLYQCSFNSKPCSVADFISFTEAGFGSCYTFNAQLKNTTAPIPRYAILGDTGLQLGFYAYSQQLLLCFWRLGIGMISLLHNNTQPPFMALTGMYLNPGRKYKISYTKTITNYIATPNSQCTDDVSQSIQGILSNYPSADYGYSQALCIENNLQIQTYQKCGCVSPYAWDKRSITLPGTSNIFIAPLCNITDTCYVQAANKYLTASTSSTSNNLICPKKCSNIDFPVEKSELSTPLEWQMSDIKSFVENSSVPLPANWSVVWRDYIRMNYLSINVVCETNVIDVNQQTLVYTTNTLISNIGAQAGLWLGLTVLVFAELIELLYHLLRFTFQKIRSKIQRNNSCTFPYFCTSEVPKSTCSPLVRCASAGQSFPFERTTDTRDTFCKKQTIYISNNILNGPHMVHNVAFASTCKSTSPLVWGGYVMHTTCCSTDYCNV</sequence>
<evidence type="ECO:0000256" key="3">
    <source>
        <dbReference type="ARBA" id="ARBA00022461"/>
    </source>
</evidence>
<dbReference type="Gene3D" id="1.10.287.770">
    <property type="entry name" value="YojJ-like"/>
    <property type="match status" value="1"/>
</dbReference>
<dbReference type="InterPro" id="IPR001873">
    <property type="entry name" value="ENaC"/>
</dbReference>
<dbReference type="Pfam" id="PF00858">
    <property type="entry name" value="ASC"/>
    <property type="match status" value="1"/>
</dbReference>
<evidence type="ECO:0000256" key="7">
    <source>
        <dbReference type="ARBA" id="ARBA00023065"/>
    </source>
</evidence>
<evidence type="ECO:0000256" key="10">
    <source>
        <dbReference type="ARBA" id="ARBA00023303"/>
    </source>
</evidence>
<keyword evidence="2 11" id="KW-0813">Transport</keyword>